<evidence type="ECO:0000313" key="1">
    <source>
        <dbReference type="EMBL" id="OXZ29133.1"/>
    </source>
</evidence>
<accession>A0A233V9Q4</accession>
<name>A0A233V9Q4_FINMA</name>
<dbReference type="AlphaFoldDB" id="A0A233V9Q4"/>
<sequence length="104" mass="12542">MKIIEKLRGNAEVQNIKHLNKKFQKMLGRNANINEIRFFPYLIHCLMDQYVDRSKLEKHELDLLQDYQNKELLVKEGTNIGCSKEFWDFISEIVYDRYVCEVEE</sequence>
<proteinExistence type="predicted"/>
<reference evidence="2" key="1">
    <citation type="submission" date="2017-04" db="EMBL/GenBank/DDBJ databases">
        <title>Finegoldia magna isolated from orthopedic joint implant-associated infections.</title>
        <authorList>
            <person name="Bjorklund S."/>
            <person name="Bruggemann H."/>
            <person name="Jensen A."/>
            <person name="Hellmark B."/>
            <person name="Soderquist B."/>
        </authorList>
    </citation>
    <scope>NUCLEOTIDE SEQUENCE [LARGE SCALE GENOMIC DNA]</scope>
    <source>
        <strain evidence="2">CCUG 54800</strain>
    </source>
</reference>
<organism evidence="1 2">
    <name type="scientific">Finegoldia magna</name>
    <name type="common">Peptostreptococcus magnus</name>
    <dbReference type="NCBI Taxonomy" id="1260"/>
    <lineage>
        <taxon>Bacteria</taxon>
        <taxon>Bacillati</taxon>
        <taxon>Bacillota</taxon>
        <taxon>Tissierellia</taxon>
        <taxon>Tissierellales</taxon>
        <taxon>Peptoniphilaceae</taxon>
        <taxon>Finegoldia</taxon>
    </lineage>
</organism>
<comment type="caution">
    <text evidence="1">The sequence shown here is derived from an EMBL/GenBank/DDBJ whole genome shotgun (WGS) entry which is preliminary data.</text>
</comment>
<protein>
    <submittedName>
        <fullName evidence="1">Uncharacterized protein</fullName>
    </submittedName>
</protein>
<dbReference type="RefSeq" id="WP_094205076.1">
    <property type="nucleotide sequence ID" value="NZ_NDYC01000004.1"/>
</dbReference>
<dbReference type="EMBL" id="NDYC01000004">
    <property type="protein sequence ID" value="OXZ29133.1"/>
    <property type="molecule type" value="Genomic_DNA"/>
</dbReference>
<gene>
    <name evidence="1" type="ORF">B9N49_00485</name>
</gene>
<dbReference type="Proteomes" id="UP000215413">
    <property type="component" value="Unassembled WGS sequence"/>
</dbReference>
<evidence type="ECO:0000313" key="2">
    <source>
        <dbReference type="Proteomes" id="UP000215413"/>
    </source>
</evidence>